<dbReference type="AlphaFoldDB" id="A0A0F9MSX6"/>
<comment type="caution">
    <text evidence="2">The sequence shown here is derived from an EMBL/GenBank/DDBJ whole genome shotgun (WGS) entry which is preliminary data.</text>
</comment>
<protein>
    <submittedName>
        <fullName evidence="2">Uncharacterized protein</fullName>
    </submittedName>
</protein>
<name>A0A0F9MSX6_9ZZZZ</name>
<organism evidence="2">
    <name type="scientific">marine sediment metagenome</name>
    <dbReference type="NCBI Taxonomy" id="412755"/>
    <lineage>
        <taxon>unclassified sequences</taxon>
        <taxon>metagenomes</taxon>
        <taxon>ecological metagenomes</taxon>
    </lineage>
</organism>
<feature type="region of interest" description="Disordered" evidence="1">
    <location>
        <begin position="126"/>
        <end position="148"/>
    </location>
</feature>
<feature type="compositionally biased region" description="Pro residues" evidence="1">
    <location>
        <begin position="136"/>
        <end position="148"/>
    </location>
</feature>
<dbReference type="EMBL" id="LAZR01009491">
    <property type="protein sequence ID" value="KKM72332.1"/>
    <property type="molecule type" value="Genomic_DNA"/>
</dbReference>
<sequence>MLTYTRVVIIVLMIAAVTVVTSAIVTKPVTATVQLPAGLTDQQLQDTYAAFSDLERAAERGANAVHNLRKGQVASVDLTAEQLTAILSEGKGAIVQARNRYADLLAILGIAQAELDLWEGNNPQESPTYCTLDPSACPPPTPTPTPIE</sequence>
<gene>
    <name evidence="2" type="ORF">LCGC14_1421560</name>
</gene>
<evidence type="ECO:0000313" key="2">
    <source>
        <dbReference type="EMBL" id="KKM72332.1"/>
    </source>
</evidence>
<reference evidence="2" key="1">
    <citation type="journal article" date="2015" name="Nature">
        <title>Complex archaea that bridge the gap between prokaryotes and eukaryotes.</title>
        <authorList>
            <person name="Spang A."/>
            <person name="Saw J.H."/>
            <person name="Jorgensen S.L."/>
            <person name="Zaremba-Niedzwiedzka K."/>
            <person name="Martijn J."/>
            <person name="Lind A.E."/>
            <person name="van Eijk R."/>
            <person name="Schleper C."/>
            <person name="Guy L."/>
            <person name="Ettema T.J."/>
        </authorList>
    </citation>
    <scope>NUCLEOTIDE SEQUENCE</scope>
</reference>
<proteinExistence type="predicted"/>
<evidence type="ECO:0000256" key="1">
    <source>
        <dbReference type="SAM" id="MobiDB-lite"/>
    </source>
</evidence>
<accession>A0A0F9MSX6</accession>